<feature type="region of interest" description="Disordered" evidence="1">
    <location>
        <begin position="297"/>
        <end position="360"/>
    </location>
</feature>
<feature type="compositionally biased region" description="Acidic residues" evidence="1">
    <location>
        <begin position="297"/>
        <end position="323"/>
    </location>
</feature>
<dbReference type="Proteomes" id="UP000005446">
    <property type="component" value="Unassembled WGS sequence"/>
</dbReference>
<feature type="compositionally biased region" description="Basic residues" evidence="1">
    <location>
        <begin position="218"/>
        <end position="227"/>
    </location>
</feature>
<dbReference type="AlphaFoldDB" id="H0ECK3"/>
<feature type="region of interest" description="Disordered" evidence="1">
    <location>
        <begin position="182"/>
        <end position="230"/>
    </location>
</feature>
<protein>
    <submittedName>
        <fullName evidence="2">Uncharacterized protein</fullName>
    </submittedName>
</protein>
<organism evidence="2 3">
    <name type="scientific">Glarea lozoyensis (strain ATCC 74030 / MF5533)</name>
    <dbReference type="NCBI Taxonomy" id="1104152"/>
    <lineage>
        <taxon>Eukaryota</taxon>
        <taxon>Fungi</taxon>
        <taxon>Dikarya</taxon>
        <taxon>Ascomycota</taxon>
        <taxon>Pezizomycotina</taxon>
        <taxon>Leotiomycetes</taxon>
        <taxon>Helotiales</taxon>
        <taxon>Helotiaceae</taxon>
        <taxon>Glarea</taxon>
    </lineage>
</organism>
<comment type="caution">
    <text evidence="2">The sequence shown here is derived from an EMBL/GenBank/DDBJ whole genome shotgun (WGS) entry which is preliminary data.</text>
</comment>
<evidence type="ECO:0000313" key="3">
    <source>
        <dbReference type="Proteomes" id="UP000005446"/>
    </source>
</evidence>
<dbReference type="OrthoDB" id="4630416at2759"/>
<keyword evidence="3" id="KW-1185">Reference proteome</keyword>
<reference evidence="2 3" key="1">
    <citation type="journal article" date="2012" name="Eukaryot. Cell">
        <title>Genome sequence of the fungus Glarea lozoyensis: the first genome sequence of a species from the Helotiaceae family.</title>
        <authorList>
            <person name="Youssar L."/>
            <person name="Gruening B.A."/>
            <person name="Erxleben A."/>
            <person name="Guenther S."/>
            <person name="Huettel W."/>
        </authorList>
    </citation>
    <scope>NUCLEOTIDE SEQUENCE [LARGE SCALE GENOMIC DNA]</scope>
    <source>
        <strain evidence="3">ATCC 74030 / MF5533</strain>
    </source>
</reference>
<dbReference type="HOGENOM" id="CLU_032064_0_0_1"/>
<gene>
    <name evidence="2" type="ORF">M7I_0145</name>
</gene>
<proteinExistence type="predicted"/>
<dbReference type="EMBL" id="AGUE01000005">
    <property type="protein sequence ID" value="EHL03744.1"/>
    <property type="molecule type" value="Genomic_DNA"/>
</dbReference>
<dbReference type="InParanoid" id="H0ECK3"/>
<sequence>MSSYNDEENAKHGFTCSYGRFYTFPGRVERVEASSLRSMFLPKLTAEANKKLKEGRSGNFVRGQLKHYGVKFDESEMSGNGTPLMKKVLQAGKCDKVPDHITRLREQLHAEWLNKQTPEQLSSFPDWVMEKYFLSSGQPDRKKTATVIREAASKVAGLHNETGRGPKTQTIFMGWNSAAVKKAAKDHPAKEAKEVQAEGDEREDQREEMHTDYLNTQKQKKGPKSSKRYSPVGSYIIDCKEIEEQWPDQAEDLSLDIRQTEEPGIFEASFNFGILEGVMIIGAEKKALEQYCSQLDLEDESDLEEEEDEEEDKDDDEDEDESENEKKRARSSKRKSEAPRGRGRPPKKSKSEPAQSRTYLLRLKCRETGEGEIQSEAEQGTITFKDGNLASFTGKATLPCVGEAIPFSGRKISDTPAAPESSWADFSENAYEDARVGRWH</sequence>
<evidence type="ECO:0000256" key="1">
    <source>
        <dbReference type="SAM" id="MobiDB-lite"/>
    </source>
</evidence>
<accession>H0ECK3</accession>
<evidence type="ECO:0000313" key="2">
    <source>
        <dbReference type="EMBL" id="EHL03744.1"/>
    </source>
</evidence>
<feature type="compositionally biased region" description="Basic and acidic residues" evidence="1">
    <location>
        <begin position="183"/>
        <end position="196"/>
    </location>
</feature>
<name>H0ECK3_GLAL7</name>